<evidence type="ECO:0000256" key="8">
    <source>
        <dbReference type="SAM" id="MobiDB-lite"/>
    </source>
</evidence>
<feature type="region of interest" description="Disordered" evidence="8">
    <location>
        <begin position="87"/>
        <end position="216"/>
    </location>
</feature>
<evidence type="ECO:0000313" key="10">
    <source>
        <dbReference type="EMBL" id="CDR88792.1"/>
    </source>
</evidence>
<keyword evidence="6 9" id="KW-1133">Transmembrane helix</keyword>
<accession>A0A127Z521</accession>
<evidence type="ECO:0000256" key="3">
    <source>
        <dbReference type="ARBA" id="ARBA00008321"/>
    </source>
</evidence>
<gene>
    <name evidence="10" type="ORF">SPSC_05624</name>
</gene>
<comment type="pathway">
    <text evidence="2">Glycolipid biosynthesis; glycosylphosphatidylinositol-anchor biosynthesis.</text>
</comment>
<feature type="transmembrane region" description="Helical" evidence="9">
    <location>
        <begin position="339"/>
        <end position="356"/>
    </location>
</feature>
<keyword evidence="7 9" id="KW-0472">Membrane</keyword>
<evidence type="ECO:0000256" key="6">
    <source>
        <dbReference type="ARBA" id="ARBA00022989"/>
    </source>
</evidence>
<protein>
    <submittedName>
        <fullName evidence="10">Uncharacterized protein</fullName>
    </submittedName>
</protein>
<comment type="subcellular location">
    <subcellularLocation>
        <location evidence="1">Membrane</location>
        <topology evidence="1">Multi-pass membrane protein</topology>
    </subcellularLocation>
</comment>
<dbReference type="GO" id="GO:0000506">
    <property type="term" value="C:glycosylphosphatidylinositol-N-acetylglucosaminyltransferase (GPI-GnT) complex"/>
    <property type="evidence" value="ECO:0007669"/>
    <property type="project" value="TreeGrafter"/>
</dbReference>
<feature type="transmembrane region" description="Helical" evidence="9">
    <location>
        <begin position="278"/>
        <end position="296"/>
    </location>
</feature>
<dbReference type="OrthoDB" id="196709at2759"/>
<dbReference type="Pfam" id="PF06432">
    <property type="entry name" value="GPI2"/>
    <property type="match status" value="1"/>
</dbReference>
<reference evidence="10" key="1">
    <citation type="submission" date="2014-06" db="EMBL/GenBank/DDBJ databases">
        <authorList>
            <person name="Ju J."/>
            <person name="Zhang J."/>
        </authorList>
    </citation>
    <scope>NUCLEOTIDE SEQUENCE</scope>
    <source>
        <strain evidence="10">SscI8</strain>
    </source>
</reference>
<dbReference type="EMBL" id="LK056689">
    <property type="protein sequence ID" value="CDR88792.1"/>
    <property type="molecule type" value="Genomic_DNA"/>
</dbReference>
<feature type="transmembrane region" description="Helical" evidence="9">
    <location>
        <begin position="302"/>
        <end position="319"/>
    </location>
</feature>
<evidence type="ECO:0000256" key="1">
    <source>
        <dbReference type="ARBA" id="ARBA00004141"/>
    </source>
</evidence>
<dbReference type="UniPathway" id="UPA00196"/>
<evidence type="ECO:0000256" key="5">
    <source>
        <dbReference type="ARBA" id="ARBA00022692"/>
    </source>
</evidence>
<comment type="similarity">
    <text evidence="3">Belongs to the PIGC family.</text>
</comment>
<feature type="region of interest" description="Disordered" evidence="8">
    <location>
        <begin position="1"/>
        <end position="75"/>
    </location>
</feature>
<dbReference type="PANTHER" id="PTHR12982:SF0">
    <property type="entry name" value="PHOSPHATIDYLINOSITOL N-ACETYLGLUCOSAMINYLTRANSFERASE SUBUNIT C"/>
    <property type="match status" value="1"/>
</dbReference>
<feature type="compositionally biased region" description="Acidic residues" evidence="8">
    <location>
        <begin position="158"/>
        <end position="173"/>
    </location>
</feature>
<sequence>MSAPPGRSATVTSLSGRVNALKFMQRASPSSTSNTPTKPTAPTSRTPIASASTSLASPSPSIPGSPFTGALDDDEQWSLSPAAIAKLRAKATKSERAGEKGPTISQEAGFDAWLITREKQLPGEKTGQRQTFGKLGKQKSEGEEEQQDSKKRERGKDEDEEEGLEPDFESEESEQQKNSKGFVKPGSLGNKSKGKRGDSKQESPSVKKVKKNSAGKDQDKVVFARKRGGKLGISGGVLWRKQPFTDNFVPPSFLSDLRTNSQLVLTTFSQLVLASLRISTRFLCVCLFALLFVHLHQHTIDAELLLLLSITTFILLTLFTSSRASVKRGGKGRTKAAGVLSRTIMALVLLAVSPVLRTLTESTTSDSIWALAVVLFALHLTLADYSEGRAKRLSSTLSFNAAISAGVVLASRLDTDGESFTLLVLAVLLFAPISDRRVGQGEARRGVWGFVGVYGACMIATVWCKGGGEEGEEGRWWWIVAVWVNVVVGFVSVVCPWWIVKAQRWKMEIKGPWDPAEPVLSSSSHM</sequence>
<dbReference type="PANTHER" id="PTHR12982">
    <property type="entry name" value="PHOSPHATIDYLINOSITOL GLYCAN, CLASS C"/>
    <property type="match status" value="1"/>
</dbReference>
<evidence type="ECO:0000256" key="2">
    <source>
        <dbReference type="ARBA" id="ARBA00004687"/>
    </source>
</evidence>
<evidence type="ECO:0000256" key="4">
    <source>
        <dbReference type="ARBA" id="ARBA00022502"/>
    </source>
</evidence>
<dbReference type="InterPro" id="IPR009450">
    <property type="entry name" value="Plno_GlcNAc_GPI2"/>
</dbReference>
<evidence type="ECO:0000256" key="7">
    <source>
        <dbReference type="ARBA" id="ARBA00023136"/>
    </source>
</evidence>
<keyword evidence="4" id="KW-0337">GPI-anchor biosynthesis</keyword>
<organism evidence="10">
    <name type="scientific">Sporisorium scitamineum</name>
    <dbReference type="NCBI Taxonomy" id="49012"/>
    <lineage>
        <taxon>Eukaryota</taxon>
        <taxon>Fungi</taxon>
        <taxon>Dikarya</taxon>
        <taxon>Basidiomycota</taxon>
        <taxon>Ustilaginomycotina</taxon>
        <taxon>Ustilaginomycetes</taxon>
        <taxon>Ustilaginales</taxon>
        <taxon>Ustilaginaceae</taxon>
        <taxon>Sporisorium</taxon>
    </lineage>
</organism>
<name>A0A127Z521_9BASI</name>
<keyword evidence="5 9" id="KW-0812">Transmembrane</keyword>
<feature type="compositionally biased region" description="Low complexity" evidence="8">
    <location>
        <begin position="28"/>
        <end position="59"/>
    </location>
</feature>
<feature type="compositionally biased region" description="Basic and acidic residues" evidence="8">
    <location>
        <begin position="147"/>
        <end position="157"/>
    </location>
</feature>
<feature type="transmembrane region" description="Helical" evidence="9">
    <location>
        <begin position="368"/>
        <end position="385"/>
    </location>
</feature>
<proteinExistence type="inferred from homology"/>
<evidence type="ECO:0000256" key="9">
    <source>
        <dbReference type="SAM" id="Phobius"/>
    </source>
</evidence>
<dbReference type="GO" id="GO:0006506">
    <property type="term" value="P:GPI anchor biosynthetic process"/>
    <property type="evidence" value="ECO:0007669"/>
    <property type="project" value="UniProtKB-UniPathway"/>
</dbReference>
<feature type="transmembrane region" description="Helical" evidence="9">
    <location>
        <begin position="476"/>
        <end position="500"/>
    </location>
</feature>
<dbReference type="AlphaFoldDB" id="A0A127Z521"/>
<feature type="transmembrane region" description="Helical" evidence="9">
    <location>
        <begin position="446"/>
        <end position="464"/>
    </location>
</feature>